<keyword evidence="3" id="KW-1185">Reference proteome</keyword>
<keyword evidence="1" id="KW-1133">Transmembrane helix</keyword>
<evidence type="ECO:0000313" key="2">
    <source>
        <dbReference type="EMBL" id="GAB78642.1"/>
    </source>
</evidence>
<dbReference type="Proteomes" id="UP000008495">
    <property type="component" value="Unassembled WGS sequence"/>
</dbReference>
<dbReference type="OrthoDB" id="9911651at2"/>
<feature type="transmembrane region" description="Helical" evidence="1">
    <location>
        <begin position="35"/>
        <end position="55"/>
    </location>
</feature>
<organism evidence="2 3">
    <name type="scientific">Austwickia chelonae NBRC 105200</name>
    <dbReference type="NCBI Taxonomy" id="1184607"/>
    <lineage>
        <taxon>Bacteria</taxon>
        <taxon>Bacillati</taxon>
        <taxon>Actinomycetota</taxon>
        <taxon>Actinomycetes</taxon>
        <taxon>Micrococcales</taxon>
        <taxon>Dermatophilaceae</taxon>
        <taxon>Austwickia</taxon>
    </lineage>
</organism>
<proteinExistence type="predicted"/>
<dbReference type="STRING" id="100225.SAMN05421595_2295"/>
<sequence length="76" mass="8427">MSSRKVGDRIITSALIAVGVSFLTFYAAFNGRGLWSALVLFLCSWPAVYLMMAVGDSISHALAHRFPGRRTHHHPR</sequence>
<reference evidence="2 3" key="1">
    <citation type="submission" date="2012-08" db="EMBL/GenBank/DDBJ databases">
        <title>Whole genome shotgun sequence of Austwickia chelonae NBRC 105200.</title>
        <authorList>
            <person name="Yoshida I."/>
            <person name="Hosoyama A."/>
            <person name="Tsuchikane K."/>
            <person name="Katsumata H."/>
            <person name="Ando Y."/>
            <person name="Ohji S."/>
            <person name="Hamada M."/>
            <person name="Tamura T."/>
            <person name="Yamazoe A."/>
            <person name="Yamazaki S."/>
            <person name="Fujita N."/>
        </authorList>
    </citation>
    <scope>NUCLEOTIDE SEQUENCE [LARGE SCALE GENOMIC DNA]</scope>
    <source>
        <strain evidence="2 3">NBRC 105200</strain>
    </source>
</reference>
<comment type="caution">
    <text evidence="2">The sequence shown here is derived from an EMBL/GenBank/DDBJ whole genome shotgun (WGS) entry which is preliminary data.</text>
</comment>
<name>K6W9Y2_9MICO</name>
<dbReference type="AlphaFoldDB" id="K6W9Y2"/>
<dbReference type="RefSeq" id="WP_006503399.1">
    <property type="nucleotide sequence ID" value="NZ_BAGZ01000016.1"/>
</dbReference>
<evidence type="ECO:0000256" key="1">
    <source>
        <dbReference type="SAM" id="Phobius"/>
    </source>
</evidence>
<feature type="transmembrane region" description="Helical" evidence="1">
    <location>
        <begin position="12"/>
        <end position="29"/>
    </location>
</feature>
<protein>
    <submittedName>
        <fullName evidence="2">Uncharacterized protein</fullName>
    </submittedName>
</protein>
<gene>
    <name evidence="2" type="ORF">AUCHE_16_00600</name>
</gene>
<keyword evidence="1" id="KW-0812">Transmembrane</keyword>
<dbReference type="EMBL" id="BAGZ01000016">
    <property type="protein sequence ID" value="GAB78642.1"/>
    <property type="molecule type" value="Genomic_DNA"/>
</dbReference>
<keyword evidence="1" id="KW-0472">Membrane</keyword>
<evidence type="ECO:0000313" key="3">
    <source>
        <dbReference type="Proteomes" id="UP000008495"/>
    </source>
</evidence>
<accession>K6W9Y2</accession>